<protein>
    <submittedName>
        <fullName evidence="1">Uncharacterized protein</fullName>
    </submittedName>
</protein>
<comment type="caution">
    <text evidence="1">The sequence shown here is derived from an EMBL/GenBank/DDBJ whole genome shotgun (WGS) entry which is preliminary data.</text>
</comment>
<proteinExistence type="predicted"/>
<dbReference type="Proteomes" id="UP000178996">
    <property type="component" value="Unassembled WGS sequence"/>
</dbReference>
<organism evidence="1 2">
    <name type="scientific">Candidatus Ryanbacteria bacterium RIFCSPLOWO2_12_FULL_47_9c</name>
    <dbReference type="NCBI Taxonomy" id="1802131"/>
    <lineage>
        <taxon>Bacteria</taxon>
        <taxon>Candidatus Ryaniibacteriota</taxon>
    </lineage>
</organism>
<evidence type="ECO:0000313" key="1">
    <source>
        <dbReference type="EMBL" id="OGZ56611.1"/>
    </source>
</evidence>
<dbReference type="EMBL" id="MHOB01000047">
    <property type="protein sequence ID" value="OGZ56611.1"/>
    <property type="molecule type" value="Genomic_DNA"/>
</dbReference>
<name>A0A1G2H2Z6_9BACT</name>
<evidence type="ECO:0000313" key="2">
    <source>
        <dbReference type="Proteomes" id="UP000178996"/>
    </source>
</evidence>
<dbReference type="AlphaFoldDB" id="A0A1G2H2Z6"/>
<reference evidence="1 2" key="1">
    <citation type="journal article" date="2016" name="Nat. Commun.">
        <title>Thousands of microbial genomes shed light on interconnected biogeochemical processes in an aquifer system.</title>
        <authorList>
            <person name="Anantharaman K."/>
            <person name="Brown C.T."/>
            <person name="Hug L.A."/>
            <person name="Sharon I."/>
            <person name="Castelle C.J."/>
            <person name="Probst A.J."/>
            <person name="Thomas B.C."/>
            <person name="Singh A."/>
            <person name="Wilkins M.J."/>
            <person name="Karaoz U."/>
            <person name="Brodie E.L."/>
            <person name="Williams K.H."/>
            <person name="Hubbard S.S."/>
            <person name="Banfield J.F."/>
        </authorList>
    </citation>
    <scope>NUCLEOTIDE SEQUENCE [LARGE SCALE GENOMIC DNA]</scope>
</reference>
<accession>A0A1G2H2Z6</accession>
<gene>
    <name evidence="1" type="ORF">A3G60_03060</name>
</gene>
<sequence length="259" mass="28837">MPGYSKSTDGFGNLVLTSEKYKVVLPDTNAEDYGKFRLNNLKVCSEFIENIIGQNPKIGSQIVDITVIDETRQFASCCGQPPDFEITNWTAQSVFEQQVYSSSAFWKNPSVDLNSCQGGHEETHRYVHTTSIPHWANEGLATFIEQKTRDLPVTLASRSLYSCDNNSFNAAGFSGGTVDLPYKNVTDISWTQPTIYYYYTGACFWDHLANNYGSNSIKQVISNLFSKTFSADMEFVQETVIPVTGSGIRSFLGNMGLNP</sequence>